<accession>A0ABR0VQG3</accession>
<evidence type="ECO:0000256" key="2">
    <source>
        <dbReference type="ARBA" id="ARBA00022670"/>
    </source>
</evidence>
<keyword evidence="5" id="KW-1133">Transmembrane helix</keyword>
<keyword evidence="2" id="KW-0645">Protease</keyword>
<feature type="transmembrane region" description="Helical" evidence="5">
    <location>
        <begin position="700"/>
        <end position="720"/>
    </location>
</feature>
<comment type="caution">
    <text evidence="7">The sequence shown here is derived from an EMBL/GenBank/DDBJ whole genome shotgun (WGS) entry which is preliminary data.</text>
</comment>
<comment type="similarity">
    <text evidence="1">Belongs to the peptidase C48 family.</text>
</comment>
<dbReference type="InterPro" id="IPR038765">
    <property type="entry name" value="Papain-like_cys_pep_sf"/>
</dbReference>
<feature type="transmembrane region" description="Helical" evidence="5">
    <location>
        <begin position="542"/>
        <end position="567"/>
    </location>
</feature>
<name>A0ABR0VQG3_REHGL</name>
<gene>
    <name evidence="7" type="ORF">DH2020_030005</name>
</gene>
<sequence>MGKRRNAENKFYTGGEGNTTSSKSYGGGCRDNGKFSVFEFADDDLRVETESRKTLAKFGTKSPGKKSAHHRRPVDKYTFLEFFSASGLETSDRKVIDETSEVAQGITAQQKDSGSDVLDVDVTDSDFQDRTFGTDITISPRSLNYDSRRCPFLKHQGVECSSCGAKSSPPGSRKPIGYTTGRKHNQILYVDSDEDGGMVLRSSSSSFDLAENEGSLEEQSSEYGAKDNDCSKADVVNLHLKSKDINVAEAGDWTSGSLELEFVVLDDPQWSEKLEEIKSLDLKYKAAWKTIISECNFDEAFEDIVYPDGDPDAVFISRRDIELLQPRTFINDTIIDFYIKYLVNKTKPEKQHMFHFFNTFFFRKLVDMDRDSSKTWEGSDAFQRVQKGMDGSSKVPCILHMDSIKGSHGGLENLIRSYLWEEWKERGNKEEEEISMKFLNLDFVALQLEDLTSSVFCGMNDITFQCSSIESGDISLEIGDAGLPQQENLFDCGLFLLHYAELFLEHASNGSATKYVDFKSPDSDQVESVIHSEMIMSNVVSFFPLMIVALVSIWIQLVVVFVAVAALSKGRSNRQIILLNKDWFLAAEVSLKKRDHIRKLIHRIVKENVLKDPPAARHNEYLQSGRNEGDSRPNFVQPDGVEEPHLNDIKFNSSYEFEIKGRQSFSAMLEQRNIDNSVLDESFGHYNLLVPINQFNNMTLPMEVIISMLIGKVFVMYYAFKQTNHFPIVIYLKQDAIGNQATFPPGDTSSRFESDRDNKPMPPLYPFSSFRTREMRVSHETSSSKSPIIIDVQNEDDCVPEVASPTKRRKDKNENSSLSSEDFSACVVEDSEEESDRESIRKTRRSSFLISPTGLIL</sequence>
<feature type="domain" description="Ubiquitin-like protease family profile" evidence="6">
    <location>
        <begin position="314"/>
        <end position="503"/>
    </location>
</feature>
<feature type="region of interest" description="Disordered" evidence="4">
    <location>
        <begin position="620"/>
        <end position="642"/>
    </location>
</feature>
<feature type="region of interest" description="Disordered" evidence="4">
    <location>
        <begin position="801"/>
        <end position="845"/>
    </location>
</feature>
<dbReference type="Gene3D" id="1.10.418.20">
    <property type="match status" value="2"/>
</dbReference>
<keyword evidence="5" id="KW-0472">Membrane</keyword>
<dbReference type="Proteomes" id="UP001318860">
    <property type="component" value="Unassembled WGS sequence"/>
</dbReference>
<reference evidence="7 8" key="1">
    <citation type="journal article" date="2021" name="Comput. Struct. Biotechnol. J.">
        <title>De novo genome assembly of the potent medicinal plant Rehmannia glutinosa using nanopore technology.</title>
        <authorList>
            <person name="Ma L."/>
            <person name="Dong C."/>
            <person name="Song C."/>
            <person name="Wang X."/>
            <person name="Zheng X."/>
            <person name="Niu Y."/>
            <person name="Chen S."/>
            <person name="Feng W."/>
        </authorList>
    </citation>
    <scope>NUCLEOTIDE SEQUENCE [LARGE SCALE GENOMIC DNA]</scope>
    <source>
        <strain evidence="7">DH-2019</strain>
    </source>
</reference>
<dbReference type="InterPro" id="IPR057375">
    <property type="entry name" value="ULP2A/B_PH"/>
</dbReference>
<evidence type="ECO:0000256" key="4">
    <source>
        <dbReference type="SAM" id="MobiDB-lite"/>
    </source>
</evidence>
<proteinExistence type="inferred from homology"/>
<dbReference type="InterPro" id="IPR003653">
    <property type="entry name" value="Peptidase_C48_C"/>
</dbReference>
<feature type="region of interest" description="Disordered" evidence="4">
    <location>
        <begin position="1"/>
        <end position="27"/>
    </location>
</feature>
<feature type="compositionally biased region" description="Basic and acidic residues" evidence="4">
    <location>
        <begin position="750"/>
        <end position="759"/>
    </location>
</feature>
<dbReference type="Pfam" id="PF25352">
    <property type="entry name" value="PH_ULP"/>
    <property type="match status" value="1"/>
</dbReference>
<feature type="region of interest" description="Disordered" evidence="4">
    <location>
        <begin position="742"/>
        <end position="767"/>
    </location>
</feature>
<keyword evidence="8" id="KW-1185">Reference proteome</keyword>
<organism evidence="7 8">
    <name type="scientific">Rehmannia glutinosa</name>
    <name type="common">Chinese foxglove</name>
    <dbReference type="NCBI Taxonomy" id="99300"/>
    <lineage>
        <taxon>Eukaryota</taxon>
        <taxon>Viridiplantae</taxon>
        <taxon>Streptophyta</taxon>
        <taxon>Embryophyta</taxon>
        <taxon>Tracheophyta</taxon>
        <taxon>Spermatophyta</taxon>
        <taxon>Magnoliopsida</taxon>
        <taxon>eudicotyledons</taxon>
        <taxon>Gunneridae</taxon>
        <taxon>Pentapetalae</taxon>
        <taxon>asterids</taxon>
        <taxon>lamiids</taxon>
        <taxon>Lamiales</taxon>
        <taxon>Orobanchaceae</taxon>
        <taxon>Rehmannieae</taxon>
        <taxon>Rehmannia</taxon>
    </lineage>
</organism>
<dbReference type="PROSITE" id="PS50600">
    <property type="entry name" value="ULP_PROTEASE"/>
    <property type="match status" value="1"/>
</dbReference>
<keyword evidence="3" id="KW-0378">Hydrolase</keyword>
<evidence type="ECO:0000259" key="6">
    <source>
        <dbReference type="PROSITE" id="PS50600"/>
    </source>
</evidence>
<dbReference type="PANTHER" id="PTHR47764">
    <property type="entry name" value="UBIQUITIN-LIKE-SPECIFIC PROTEASE 2B-RELATED"/>
    <property type="match status" value="1"/>
</dbReference>
<dbReference type="EMBL" id="JABTTQ020001047">
    <property type="protein sequence ID" value="KAK6136242.1"/>
    <property type="molecule type" value="Genomic_DNA"/>
</dbReference>
<dbReference type="Pfam" id="PF02902">
    <property type="entry name" value="Peptidase_C48"/>
    <property type="match status" value="1"/>
</dbReference>
<evidence type="ECO:0000313" key="7">
    <source>
        <dbReference type="EMBL" id="KAK6136242.1"/>
    </source>
</evidence>
<protein>
    <recommendedName>
        <fullName evidence="6">Ubiquitin-like protease family profile domain-containing protein</fullName>
    </recommendedName>
</protein>
<keyword evidence="5" id="KW-0812">Transmembrane</keyword>
<evidence type="ECO:0000256" key="3">
    <source>
        <dbReference type="ARBA" id="ARBA00022801"/>
    </source>
</evidence>
<dbReference type="Gene3D" id="3.30.310.130">
    <property type="entry name" value="Ubiquitin-related"/>
    <property type="match status" value="2"/>
</dbReference>
<evidence type="ECO:0000256" key="5">
    <source>
        <dbReference type="SAM" id="Phobius"/>
    </source>
</evidence>
<evidence type="ECO:0000256" key="1">
    <source>
        <dbReference type="ARBA" id="ARBA00005234"/>
    </source>
</evidence>
<evidence type="ECO:0000313" key="8">
    <source>
        <dbReference type="Proteomes" id="UP001318860"/>
    </source>
</evidence>
<dbReference type="PANTHER" id="PTHR47764:SF2">
    <property type="entry name" value="UBIQUITIN-LIKE PROTEASE FAMILY PROFILE DOMAIN-CONTAINING PROTEIN"/>
    <property type="match status" value="1"/>
</dbReference>
<dbReference type="SUPFAM" id="SSF54001">
    <property type="entry name" value="Cysteine proteinases"/>
    <property type="match status" value="1"/>
</dbReference>